<dbReference type="FunFam" id="1.10.472.10:FF:000001">
    <property type="entry name" value="G2/mitotic-specific cyclin"/>
    <property type="match status" value="1"/>
</dbReference>
<dbReference type="SUPFAM" id="SSF47954">
    <property type="entry name" value="Cyclin-like"/>
    <property type="match status" value="2"/>
</dbReference>
<evidence type="ECO:0000259" key="5">
    <source>
        <dbReference type="SMART" id="SM00385"/>
    </source>
</evidence>
<dbReference type="InterPro" id="IPR036915">
    <property type="entry name" value="Cyclin-like_sf"/>
</dbReference>
<dbReference type="PROSITE" id="PS00292">
    <property type="entry name" value="CYCLINS"/>
    <property type="match status" value="1"/>
</dbReference>
<evidence type="ECO:0000313" key="7">
    <source>
        <dbReference type="EMBL" id="NDV33666.1"/>
    </source>
</evidence>
<proteinExistence type="inferred from homology"/>
<dbReference type="EMBL" id="GIBP01004697">
    <property type="protein sequence ID" value="NDV33666.1"/>
    <property type="molecule type" value="Transcribed_RNA"/>
</dbReference>
<dbReference type="PIRSF" id="PIRSF001771">
    <property type="entry name" value="Cyclin_A_B_D_E"/>
    <property type="match status" value="1"/>
</dbReference>
<accession>A0A6B2L9K5</accession>
<name>A0A6B2L9K5_9EUKA</name>
<evidence type="ECO:0000259" key="6">
    <source>
        <dbReference type="SMART" id="SM01332"/>
    </source>
</evidence>
<dbReference type="InterPro" id="IPR039361">
    <property type="entry name" value="Cyclin"/>
</dbReference>
<dbReference type="GO" id="GO:0051301">
    <property type="term" value="P:cell division"/>
    <property type="evidence" value="ECO:0007669"/>
    <property type="project" value="UniProtKB-KW"/>
</dbReference>
<dbReference type="GO" id="GO:0044772">
    <property type="term" value="P:mitotic cell cycle phase transition"/>
    <property type="evidence" value="ECO:0007669"/>
    <property type="project" value="InterPro"/>
</dbReference>
<evidence type="ECO:0000256" key="3">
    <source>
        <dbReference type="ARBA" id="ARBA00023306"/>
    </source>
</evidence>
<dbReference type="InterPro" id="IPR013763">
    <property type="entry name" value="Cyclin-like_dom"/>
</dbReference>
<feature type="domain" description="Cyclin-like" evidence="5">
    <location>
        <begin position="193"/>
        <end position="278"/>
    </location>
</feature>
<keyword evidence="2 4" id="KW-0195">Cyclin</keyword>
<reference evidence="7" key="1">
    <citation type="journal article" date="2020" name="J. Eukaryot. Microbiol.">
        <title>De novo Sequencing, Assembly and Annotation of the Transcriptome for the Free-Living Testate Amoeba Arcella intermedia.</title>
        <authorList>
            <person name="Ribeiro G.M."/>
            <person name="Porfirio-Sousa A.L."/>
            <person name="Maurer-Alcala X.X."/>
            <person name="Katz L.A."/>
            <person name="Lahr D.J.G."/>
        </authorList>
    </citation>
    <scope>NUCLEOTIDE SEQUENCE</scope>
</reference>
<keyword evidence="3" id="KW-0131">Cell cycle</keyword>
<organism evidence="7">
    <name type="scientific">Arcella intermedia</name>
    <dbReference type="NCBI Taxonomy" id="1963864"/>
    <lineage>
        <taxon>Eukaryota</taxon>
        <taxon>Amoebozoa</taxon>
        <taxon>Tubulinea</taxon>
        <taxon>Elardia</taxon>
        <taxon>Arcellinida</taxon>
        <taxon>Sphaerothecina</taxon>
        <taxon>Arcellidae</taxon>
        <taxon>Arcella</taxon>
    </lineage>
</organism>
<dbReference type="InterPro" id="IPR004367">
    <property type="entry name" value="Cyclin_C-dom"/>
</dbReference>
<dbReference type="InterPro" id="IPR048258">
    <property type="entry name" value="Cyclins_cyclin-box"/>
</dbReference>
<protein>
    <submittedName>
        <fullName evidence="7">Uncharacterized protein</fullName>
    </submittedName>
</protein>
<evidence type="ECO:0000256" key="1">
    <source>
        <dbReference type="ARBA" id="ARBA00022618"/>
    </source>
</evidence>
<evidence type="ECO:0000256" key="4">
    <source>
        <dbReference type="RuleBase" id="RU000383"/>
    </source>
</evidence>
<evidence type="ECO:0000256" key="2">
    <source>
        <dbReference type="ARBA" id="ARBA00023127"/>
    </source>
</evidence>
<dbReference type="InterPro" id="IPR046965">
    <property type="entry name" value="Cyclin_A/B-like"/>
</dbReference>
<dbReference type="AlphaFoldDB" id="A0A6B2L9K5"/>
<feature type="domain" description="Cyclin C-terminal" evidence="6">
    <location>
        <begin position="189"/>
        <end position="308"/>
    </location>
</feature>
<dbReference type="InterPro" id="IPR006671">
    <property type="entry name" value="Cyclin_N"/>
</dbReference>
<dbReference type="SMART" id="SM01332">
    <property type="entry name" value="Cyclin_C"/>
    <property type="match status" value="1"/>
</dbReference>
<feature type="domain" description="Cyclin-like" evidence="5">
    <location>
        <begin position="96"/>
        <end position="180"/>
    </location>
</feature>
<dbReference type="SMART" id="SM00385">
    <property type="entry name" value="CYCLIN"/>
    <property type="match status" value="2"/>
</dbReference>
<dbReference type="PANTHER" id="PTHR10177">
    <property type="entry name" value="CYCLINS"/>
    <property type="match status" value="1"/>
</dbReference>
<dbReference type="Pfam" id="PF00134">
    <property type="entry name" value="Cyclin_N"/>
    <property type="match status" value="1"/>
</dbReference>
<dbReference type="GO" id="GO:0016538">
    <property type="term" value="F:cyclin-dependent protein serine/threonine kinase regulator activity"/>
    <property type="evidence" value="ECO:0007669"/>
    <property type="project" value="InterPro"/>
</dbReference>
<dbReference type="Pfam" id="PF02984">
    <property type="entry name" value="Cyclin_C"/>
    <property type="match status" value="1"/>
</dbReference>
<sequence>MNDRTNVLSTTQTTDKQSLNEVLQSLQTLSVSDPLEKTEIRWRDIDAGDNDPQSLSTFVNDIYDFLYENEKIYLLPEAFLQHQTDISEKMRTILVDWLVEVHRMFKLLNETLFLAIWIVDKFLECKKIKKDQLQLVGITAMLIASKYEEIYPPECSDFVYVSDGAYTKKQILDMERLMLNTLDFKLTAPLSLHFLRRYSKAAESDYACHNLCKYLLESSLLIRAVHSMSPSLLAATSVYVARVMLNVKDPWNDTLRHYTKYSERAVKTFAPVLNGWVKTVKGMHSTVKAVETKYGLQKFGGVAAIPLKDF</sequence>
<dbReference type="CDD" id="cd20507">
    <property type="entry name" value="CYCLIN_CCNB1-like_rpt1"/>
    <property type="match status" value="1"/>
</dbReference>
<comment type="similarity">
    <text evidence="4">Belongs to the cyclin family.</text>
</comment>
<dbReference type="Gene3D" id="1.10.472.10">
    <property type="entry name" value="Cyclin-like"/>
    <property type="match status" value="2"/>
</dbReference>
<keyword evidence="1" id="KW-0132">Cell division</keyword>